<dbReference type="Proteomes" id="UP000617355">
    <property type="component" value="Unassembled WGS sequence"/>
</dbReference>
<dbReference type="EMBL" id="BMGI01000005">
    <property type="protein sequence ID" value="GGD44565.1"/>
    <property type="molecule type" value="Genomic_DNA"/>
</dbReference>
<evidence type="ECO:0000313" key="3">
    <source>
        <dbReference type="Proteomes" id="UP000617355"/>
    </source>
</evidence>
<dbReference type="InterPro" id="IPR045467">
    <property type="entry name" value="DUF6497"/>
</dbReference>
<dbReference type="Pfam" id="PF20107">
    <property type="entry name" value="DUF6497"/>
    <property type="match status" value="1"/>
</dbReference>
<evidence type="ECO:0000313" key="2">
    <source>
        <dbReference type="EMBL" id="GGD44565.1"/>
    </source>
</evidence>
<keyword evidence="1" id="KW-0732">Signal</keyword>
<name>A0ABQ1QVP3_9RHOB</name>
<feature type="chain" id="PRO_5045946241" description="Acetolactate synthase" evidence="1">
    <location>
        <begin position="23"/>
        <end position="137"/>
    </location>
</feature>
<sequence length="137" mass="14794">MRFATRWKGAALALLCATPALAEGAGVIALPSGREVAFHDVIWSEPGPAGLTLRFRFLEPDLARALEAMDYDTLEADMAYLCEAYALERIANTGPQPNQVVISVSNRPVDFGDTDPDAVQVFEAYTPGADGCIWEGF</sequence>
<comment type="caution">
    <text evidence="2">The sequence shown here is derived from an EMBL/GenBank/DDBJ whole genome shotgun (WGS) entry which is preliminary data.</text>
</comment>
<evidence type="ECO:0008006" key="4">
    <source>
        <dbReference type="Google" id="ProtNLM"/>
    </source>
</evidence>
<proteinExistence type="predicted"/>
<reference evidence="3" key="1">
    <citation type="journal article" date="2019" name="Int. J. Syst. Evol. Microbiol.">
        <title>The Global Catalogue of Microorganisms (GCM) 10K type strain sequencing project: providing services to taxonomists for standard genome sequencing and annotation.</title>
        <authorList>
            <consortium name="The Broad Institute Genomics Platform"/>
            <consortium name="The Broad Institute Genome Sequencing Center for Infectious Disease"/>
            <person name="Wu L."/>
            <person name="Ma J."/>
        </authorList>
    </citation>
    <scope>NUCLEOTIDE SEQUENCE [LARGE SCALE GENOMIC DNA]</scope>
    <source>
        <strain evidence="3">CGMCC 1.12922</strain>
    </source>
</reference>
<dbReference type="RefSeq" id="WP_229738299.1">
    <property type="nucleotide sequence ID" value="NZ_BMGI01000005.1"/>
</dbReference>
<accession>A0ABQ1QVP3</accession>
<protein>
    <recommendedName>
        <fullName evidence="4">Acetolactate synthase</fullName>
    </recommendedName>
</protein>
<keyword evidence="3" id="KW-1185">Reference proteome</keyword>
<feature type="signal peptide" evidence="1">
    <location>
        <begin position="1"/>
        <end position="22"/>
    </location>
</feature>
<organism evidence="2 3">
    <name type="scientific">Sinisalibacter lacisalsi</name>
    <dbReference type="NCBI Taxonomy" id="1526570"/>
    <lineage>
        <taxon>Bacteria</taxon>
        <taxon>Pseudomonadati</taxon>
        <taxon>Pseudomonadota</taxon>
        <taxon>Alphaproteobacteria</taxon>
        <taxon>Rhodobacterales</taxon>
        <taxon>Roseobacteraceae</taxon>
        <taxon>Sinisalibacter</taxon>
    </lineage>
</organism>
<evidence type="ECO:0000256" key="1">
    <source>
        <dbReference type="SAM" id="SignalP"/>
    </source>
</evidence>
<gene>
    <name evidence="2" type="ORF">GCM10011358_30430</name>
</gene>